<organism evidence="12 13">
    <name type="scientific">Micavibrio aeruginosavorus</name>
    <dbReference type="NCBI Taxonomy" id="349221"/>
    <lineage>
        <taxon>Bacteria</taxon>
        <taxon>Pseudomonadati</taxon>
        <taxon>Bdellovibrionota</taxon>
        <taxon>Bdellovibrionia</taxon>
        <taxon>Bdellovibrionales</taxon>
        <taxon>Pseudobdellovibrionaceae</taxon>
        <taxon>Micavibrio</taxon>
    </lineage>
</organism>
<dbReference type="PROSITE" id="PS51645">
    <property type="entry name" value="PHR_CRY_ALPHA_BETA"/>
    <property type="match status" value="1"/>
</dbReference>
<keyword evidence="12" id="KW-0456">Lyase</keyword>
<keyword evidence="5 8" id="KW-0274">FAD</keyword>
<comment type="caution">
    <text evidence="12">The sequence shown here is derived from an EMBL/GenBank/DDBJ whole genome shotgun (WGS) entry which is preliminary data.</text>
</comment>
<dbReference type="PRINTS" id="PR00147">
    <property type="entry name" value="DNAPHOTLYASE"/>
</dbReference>
<keyword evidence="6 10" id="KW-0157">Chromophore</keyword>
<proteinExistence type="inferred from homology"/>
<dbReference type="GO" id="GO:0071949">
    <property type="term" value="F:FAD binding"/>
    <property type="evidence" value="ECO:0007669"/>
    <property type="project" value="TreeGrafter"/>
</dbReference>
<dbReference type="Gene3D" id="1.10.579.10">
    <property type="entry name" value="DNA Cyclobutane Dipyrimidine Photolyase, subunit A, domain 3"/>
    <property type="match status" value="1"/>
</dbReference>
<dbReference type="InterPro" id="IPR002081">
    <property type="entry name" value="Cryptochrome/DNA_photolyase_1"/>
</dbReference>
<comment type="cofactor">
    <cofactor evidence="8">
        <name>FAD</name>
        <dbReference type="ChEBI" id="CHEBI:57692"/>
    </cofactor>
    <text evidence="8">Binds 1 FAD per subunit.</text>
</comment>
<evidence type="ECO:0000256" key="7">
    <source>
        <dbReference type="ARBA" id="ARBA00033999"/>
    </source>
</evidence>
<comment type="cofactor">
    <cofactor evidence="1">
        <name>(6R)-5,10-methylene-5,6,7,8-tetrahydrofolate</name>
        <dbReference type="ChEBI" id="CHEBI:15636"/>
    </cofactor>
</comment>
<dbReference type="PROSITE" id="PS00394">
    <property type="entry name" value="DNA_PHOTOLYASES_1_1"/>
    <property type="match status" value="1"/>
</dbReference>
<keyword evidence="4 8" id="KW-0285">Flavoprotein</keyword>
<dbReference type="PANTHER" id="PTHR11455:SF18">
    <property type="entry name" value="SI:CH1073-390K14.1"/>
    <property type="match status" value="1"/>
</dbReference>
<accession>A0A2W4ZJW3</accession>
<evidence type="ECO:0000256" key="4">
    <source>
        <dbReference type="ARBA" id="ARBA00022630"/>
    </source>
</evidence>
<comment type="catalytic activity">
    <reaction evidence="7">
        <text>cyclobutadipyrimidine (in DNA) = 2 pyrimidine residues (in DNA).</text>
        <dbReference type="EC" id="4.1.99.3"/>
    </reaction>
</comment>
<feature type="site" description="Electron transfer via tryptophanyl radical" evidence="9">
    <location>
        <position position="365"/>
    </location>
</feature>
<name>A0A2W4ZJW3_9BACT</name>
<reference evidence="12 13" key="1">
    <citation type="submission" date="2017-08" db="EMBL/GenBank/DDBJ databases">
        <title>Infants hospitalized years apart are colonized by the same room-sourced microbial strains.</title>
        <authorList>
            <person name="Brooks B."/>
            <person name="Olm M.R."/>
            <person name="Firek B.A."/>
            <person name="Baker R."/>
            <person name="Thomas B.C."/>
            <person name="Morowitz M.J."/>
            <person name="Banfield J.F."/>
        </authorList>
    </citation>
    <scope>NUCLEOTIDE SEQUENCE [LARGE SCALE GENOMIC DNA]</scope>
    <source>
        <strain evidence="12">S2_018_000_R2_104</strain>
    </source>
</reference>
<evidence type="ECO:0000256" key="10">
    <source>
        <dbReference type="RuleBase" id="RU004182"/>
    </source>
</evidence>
<feature type="binding site" evidence="8">
    <location>
        <position position="278"/>
    </location>
    <ligand>
        <name>FAD</name>
        <dbReference type="ChEBI" id="CHEBI:57692"/>
    </ligand>
</feature>
<evidence type="ECO:0000256" key="3">
    <source>
        <dbReference type="ARBA" id="ARBA00014046"/>
    </source>
</evidence>
<dbReference type="InterPro" id="IPR006050">
    <property type="entry name" value="DNA_photolyase_N"/>
</dbReference>
<dbReference type="GO" id="GO:0043153">
    <property type="term" value="P:entrainment of circadian clock by photoperiod"/>
    <property type="evidence" value="ECO:0007669"/>
    <property type="project" value="TreeGrafter"/>
</dbReference>
<dbReference type="Proteomes" id="UP000249557">
    <property type="component" value="Unassembled WGS sequence"/>
</dbReference>
<dbReference type="EMBL" id="QFNK01000256">
    <property type="protein sequence ID" value="PZO82620.1"/>
    <property type="molecule type" value="Genomic_DNA"/>
</dbReference>
<dbReference type="GO" id="GO:0005737">
    <property type="term" value="C:cytoplasm"/>
    <property type="evidence" value="ECO:0007669"/>
    <property type="project" value="TreeGrafter"/>
</dbReference>
<feature type="binding site" evidence="8">
    <location>
        <begin position="378"/>
        <end position="380"/>
    </location>
    <ligand>
        <name>FAD</name>
        <dbReference type="ChEBI" id="CHEBI:57692"/>
    </ligand>
</feature>
<dbReference type="EC" id="4.1.99.3" evidence="2"/>
<evidence type="ECO:0000256" key="6">
    <source>
        <dbReference type="ARBA" id="ARBA00022991"/>
    </source>
</evidence>
<evidence type="ECO:0000313" key="12">
    <source>
        <dbReference type="EMBL" id="PZO82620.1"/>
    </source>
</evidence>
<dbReference type="InterPro" id="IPR018394">
    <property type="entry name" value="DNA_photolyase_1_CS_C"/>
</dbReference>
<dbReference type="Pfam" id="PF00875">
    <property type="entry name" value="DNA_photolyase"/>
    <property type="match status" value="1"/>
</dbReference>
<evidence type="ECO:0000256" key="8">
    <source>
        <dbReference type="PIRSR" id="PIRSR602081-1"/>
    </source>
</evidence>
<dbReference type="InterPro" id="IPR036155">
    <property type="entry name" value="Crypto/Photolyase_N_sf"/>
</dbReference>
<dbReference type="GO" id="GO:0003677">
    <property type="term" value="F:DNA binding"/>
    <property type="evidence" value="ECO:0007669"/>
    <property type="project" value="TreeGrafter"/>
</dbReference>
<dbReference type="InterPro" id="IPR005101">
    <property type="entry name" value="Cryptochr/Photolyase_FAD-bd"/>
</dbReference>
<evidence type="ECO:0000256" key="1">
    <source>
        <dbReference type="ARBA" id="ARBA00001932"/>
    </source>
</evidence>
<evidence type="ECO:0000259" key="11">
    <source>
        <dbReference type="PROSITE" id="PS51645"/>
    </source>
</evidence>
<feature type="site" description="Electron transfer via tryptophanyl radical" evidence="9">
    <location>
        <position position="388"/>
    </location>
</feature>
<dbReference type="InterPro" id="IPR014729">
    <property type="entry name" value="Rossmann-like_a/b/a_fold"/>
</dbReference>
<dbReference type="Gene3D" id="1.25.40.80">
    <property type="match status" value="1"/>
</dbReference>
<comment type="similarity">
    <text evidence="10">Belongs to the DNA photolyase family.</text>
</comment>
<dbReference type="GO" id="GO:0000719">
    <property type="term" value="P:photoreactive repair"/>
    <property type="evidence" value="ECO:0007669"/>
    <property type="project" value="UniProtKB-ARBA"/>
</dbReference>
<protein>
    <recommendedName>
        <fullName evidence="3">Deoxyribodipyrimidine photo-lyase</fullName>
        <ecNumber evidence="2">4.1.99.3</ecNumber>
    </recommendedName>
</protein>
<sequence length="480" mass="54663">MASSTPSPVIVWFRQDLRLADNPALTAAADTGAPILPVYVLDDENAKDWKMGGASRFWLHHSLKSLNDDLNGRLILLKGDAFVQIPALAKETGATDIYWNRCYEPWRIARDTLIKDALKDMDIGVESFNGSLLWEPWDVSKGDGTPYKVFTPFFKKGCLSAKSPREPLPRPKNMLFATYAKGIGLDRLSLLPSKPEPRWDRKMEDYWSIGEKGALKALHDFVDGGLRGYKEGRNYMAKDNVSRLSPRLHFGEISPNQAWYAVKHKNDSAHLGDDAATFHSELGWREFSYSLLYYSEDLARKSLQPRFEKFPWDRNPKALEAWQKGQTGYPVVDAAMREMWETGYMHNRARMIVGSFLVKHLLLYWHEGEEWFWDCLVDADLANNAASWQWIAGCGADAAPYFRIFNPVTQGEKFDPDGAYVRRFVPELKNMPDKYLNNPWEAPEHVLRQAGVVLGKTYPKPVVDHAAARERALAAFAKTK</sequence>
<dbReference type="InterPro" id="IPR036134">
    <property type="entry name" value="Crypto/Photolyase_FAD-like_sf"/>
</dbReference>
<dbReference type="SUPFAM" id="SSF52425">
    <property type="entry name" value="Cryptochrome/photolyase, N-terminal domain"/>
    <property type="match status" value="1"/>
</dbReference>
<dbReference type="GO" id="GO:0003904">
    <property type="term" value="F:deoxyribodipyrimidine photo-lyase activity"/>
    <property type="evidence" value="ECO:0007669"/>
    <property type="project" value="UniProtKB-EC"/>
</dbReference>
<dbReference type="SUPFAM" id="SSF48173">
    <property type="entry name" value="Cryptochrome/photolyase FAD-binding domain"/>
    <property type="match status" value="1"/>
</dbReference>
<feature type="binding site" evidence="8">
    <location>
        <position position="229"/>
    </location>
    <ligand>
        <name>FAD</name>
        <dbReference type="ChEBI" id="CHEBI:57692"/>
    </ligand>
</feature>
<feature type="domain" description="Photolyase/cryptochrome alpha/beta" evidence="11">
    <location>
        <begin position="7"/>
        <end position="133"/>
    </location>
</feature>
<evidence type="ECO:0000256" key="9">
    <source>
        <dbReference type="PIRSR" id="PIRSR602081-2"/>
    </source>
</evidence>
<dbReference type="GO" id="GO:0032922">
    <property type="term" value="P:circadian regulation of gene expression"/>
    <property type="evidence" value="ECO:0007669"/>
    <property type="project" value="TreeGrafter"/>
</dbReference>
<dbReference type="Gene3D" id="3.40.50.620">
    <property type="entry name" value="HUPs"/>
    <property type="match status" value="1"/>
</dbReference>
<evidence type="ECO:0000313" key="13">
    <source>
        <dbReference type="Proteomes" id="UP000249557"/>
    </source>
</evidence>
<dbReference type="PANTHER" id="PTHR11455">
    <property type="entry name" value="CRYPTOCHROME"/>
    <property type="match status" value="1"/>
</dbReference>
<dbReference type="FunFam" id="1.10.579.10:FF:000003">
    <property type="entry name" value="Deoxyribodipyrimidine photo-lyase"/>
    <property type="match status" value="1"/>
</dbReference>
<evidence type="ECO:0000256" key="2">
    <source>
        <dbReference type="ARBA" id="ARBA00013149"/>
    </source>
</evidence>
<feature type="site" description="Electron transfer via tryptophanyl radical" evidence="9">
    <location>
        <position position="312"/>
    </location>
</feature>
<evidence type="ECO:0000256" key="5">
    <source>
        <dbReference type="ARBA" id="ARBA00022827"/>
    </source>
</evidence>
<gene>
    <name evidence="12" type="ORF">DI626_10000</name>
</gene>
<dbReference type="AlphaFoldDB" id="A0A2W4ZJW3"/>
<dbReference type="Pfam" id="PF03441">
    <property type="entry name" value="FAD_binding_7"/>
    <property type="match status" value="1"/>
</dbReference>